<dbReference type="EMBL" id="JANBQB010000696">
    <property type="protein sequence ID" value="KAJ1974150.1"/>
    <property type="molecule type" value="Genomic_DNA"/>
</dbReference>
<organism evidence="1 2">
    <name type="scientific">Dimargaris verticillata</name>
    <dbReference type="NCBI Taxonomy" id="2761393"/>
    <lineage>
        <taxon>Eukaryota</taxon>
        <taxon>Fungi</taxon>
        <taxon>Fungi incertae sedis</taxon>
        <taxon>Zoopagomycota</taxon>
        <taxon>Kickxellomycotina</taxon>
        <taxon>Dimargaritomycetes</taxon>
        <taxon>Dimargaritales</taxon>
        <taxon>Dimargaritaceae</taxon>
        <taxon>Dimargaris</taxon>
    </lineage>
</organism>
<name>A0A9W8EAT2_9FUNG</name>
<comment type="caution">
    <text evidence="1">The sequence shown here is derived from an EMBL/GenBank/DDBJ whole genome shotgun (WGS) entry which is preliminary data.</text>
</comment>
<evidence type="ECO:0000313" key="1">
    <source>
        <dbReference type="EMBL" id="KAJ1974150.1"/>
    </source>
</evidence>
<dbReference type="Proteomes" id="UP001151582">
    <property type="component" value="Unassembled WGS sequence"/>
</dbReference>
<evidence type="ECO:0000313" key="2">
    <source>
        <dbReference type="Proteomes" id="UP001151582"/>
    </source>
</evidence>
<proteinExistence type="predicted"/>
<keyword evidence="2" id="KW-1185">Reference proteome</keyword>
<protein>
    <submittedName>
        <fullName evidence="1">Uncharacterized protein</fullName>
    </submittedName>
</protein>
<dbReference type="AlphaFoldDB" id="A0A9W8EAT2"/>
<sequence length="79" mass="8801">MSSELINIQTVWQQFAPELAEAAPLPLWKPIPGKHGIRAHHRGLDDVKFSLLSMQEQARALMVSWVILAHRHAASGPIT</sequence>
<accession>A0A9W8EAT2</accession>
<reference evidence="1" key="1">
    <citation type="submission" date="2022-07" db="EMBL/GenBank/DDBJ databases">
        <title>Phylogenomic reconstructions and comparative analyses of Kickxellomycotina fungi.</title>
        <authorList>
            <person name="Reynolds N.K."/>
            <person name="Stajich J.E."/>
            <person name="Barry K."/>
            <person name="Grigoriev I.V."/>
            <person name="Crous P."/>
            <person name="Smith M.E."/>
        </authorList>
    </citation>
    <scope>NUCLEOTIDE SEQUENCE</scope>
    <source>
        <strain evidence="1">RSA 567</strain>
    </source>
</reference>
<feature type="non-terminal residue" evidence="1">
    <location>
        <position position="79"/>
    </location>
</feature>
<gene>
    <name evidence="1" type="ORF">H4R34_004824</name>
</gene>